<feature type="transmembrane region" description="Helical" evidence="1">
    <location>
        <begin position="12"/>
        <end position="31"/>
    </location>
</feature>
<name>A0A2G8TCZ0_9BURK</name>
<evidence type="ECO:0000256" key="1">
    <source>
        <dbReference type="SAM" id="Phobius"/>
    </source>
</evidence>
<evidence type="ECO:0000313" key="3">
    <source>
        <dbReference type="Proteomes" id="UP000230390"/>
    </source>
</evidence>
<organism evidence="2 3">
    <name type="scientific">Massilia eurypsychrophila</name>
    <dbReference type="NCBI Taxonomy" id="1485217"/>
    <lineage>
        <taxon>Bacteria</taxon>
        <taxon>Pseudomonadati</taxon>
        <taxon>Pseudomonadota</taxon>
        <taxon>Betaproteobacteria</taxon>
        <taxon>Burkholderiales</taxon>
        <taxon>Oxalobacteraceae</taxon>
        <taxon>Telluria group</taxon>
        <taxon>Massilia</taxon>
    </lineage>
</organism>
<evidence type="ECO:0000313" key="2">
    <source>
        <dbReference type="EMBL" id="PIL43873.1"/>
    </source>
</evidence>
<reference evidence="2 3" key="1">
    <citation type="submission" date="2017-10" db="EMBL/GenBank/DDBJ databases">
        <title>Massilia psychrophilum sp. nov., a novel purple-pigmented bacterium isolated from Tianshan glacier, Xinjiang Municipality, China.</title>
        <authorList>
            <person name="Wang H."/>
        </authorList>
    </citation>
    <scope>NUCLEOTIDE SEQUENCE [LARGE SCALE GENOMIC DNA]</scope>
    <source>
        <strain evidence="2 3">JCM 30074</strain>
    </source>
</reference>
<dbReference type="EMBL" id="PDOC01000010">
    <property type="protein sequence ID" value="PIL43873.1"/>
    <property type="molecule type" value="Genomic_DNA"/>
</dbReference>
<sequence>MAVVGSNIKKNYFLAFRSAIADFSFASASFLHDDFSAPFILPQAALAIFSSASICFFAAFISADVIFIGAAVVAAGMVVAAGVAIVLLGVAVVFAGAVDEL</sequence>
<accession>A0A2G8TCZ0</accession>
<keyword evidence="1" id="KW-0812">Transmembrane</keyword>
<feature type="transmembrane region" description="Helical" evidence="1">
    <location>
        <begin position="65"/>
        <end position="98"/>
    </location>
</feature>
<dbReference type="AlphaFoldDB" id="A0A2G8TCZ0"/>
<proteinExistence type="predicted"/>
<keyword evidence="1" id="KW-0472">Membrane</keyword>
<keyword evidence="3" id="KW-1185">Reference proteome</keyword>
<feature type="transmembrane region" description="Helical" evidence="1">
    <location>
        <begin position="37"/>
        <end position="58"/>
    </location>
</feature>
<dbReference type="Proteomes" id="UP000230390">
    <property type="component" value="Unassembled WGS sequence"/>
</dbReference>
<comment type="caution">
    <text evidence="2">The sequence shown here is derived from an EMBL/GenBank/DDBJ whole genome shotgun (WGS) entry which is preliminary data.</text>
</comment>
<gene>
    <name evidence="2" type="ORF">CR105_16110</name>
</gene>
<keyword evidence="1" id="KW-1133">Transmembrane helix</keyword>
<protein>
    <submittedName>
        <fullName evidence="2">Uncharacterized protein</fullName>
    </submittedName>
</protein>